<sequence>MNDLFIQNLLSCEDINALKEHKIEIGFLDEYGEGKTADDKIVQTLIFTCEEGMDYSDL</sequence>
<dbReference type="RefSeq" id="WP_021287437.1">
    <property type="nucleotide sequence ID" value="NZ_AUPZ01000007.1"/>
</dbReference>
<keyword evidence="2" id="KW-1185">Reference proteome</keyword>
<dbReference type="AlphaFoldDB" id="T0JRM6"/>
<dbReference type="PATRIC" id="fig|1172190.3.peg.1141"/>
<reference evidence="1 2" key="1">
    <citation type="submission" date="2013-07" db="EMBL/GenBank/DDBJ databases">
        <title>Sulfurimonas hongkongensis AST-10 Genome Sequencing.</title>
        <authorList>
            <person name="Cai L."/>
            <person name="Zhang T."/>
        </authorList>
    </citation>
    <scope>NUCLEOTIDE SEQUENCE [LARGE SCALE GENOMIC DNA]</scope>
    <source>
        <strain evidence="1 2">AST-10</strain>
    </source>
</reference>
<evidence type="ECO:0000313" key="2">
    <source>
        <dbReference type="Proteomes" id="UP000015520"/>
    </source>
</evidence>
<proteinExistence type="predicted"/>
<accession>T0JRM6</accession>
<dbReference type="EMBL" id="AUPZ01000007">
    <property type="protein sequence ID" value="EQB39517.1"/>
    <property type="molecule type" value="Genomic_DNA"/>
</dbReference>
<name>T0JRM6_9BACT</name>
<gene>
    <name evidence="1" type="ORF">M947_05865</name>
</gene>
<comment type="caution">
    <text evidence="1">The sequence shown here is derived from an EMBL/GenBank/DDBJ whole genome shotgun (WGS) entry which is preliminary data.</text>
</comment>
<protein>
    <submittedName>
        <fullName evidence="1">Uncharacterized protein</fullName>
    </submittedName>
</protein>
<dbReference type="Proteomes" id="UP000015520">
    <property type="component" value="Unassembled WGS sequence"/>
</dbReference>
<evidence type="ECO:0000313" key="1">
    <source>
        <dbReference type="EMBL" id="EQB39517.1"/>
    </source>
</evidence>
<organism evidence="1 2">
    <name type="scientific">Sulfurimonas hongkongensis</name>
    <dbReference type="NCBI Taxonomy" id="1172190"/>
    <lineage>
        <taxon>Bacteria</taxon>
        <taxon>Pseudomonadati</taxon>
        <taxon>Campylobacterota</taxon>
        <taxon>Epsilonproteobacteria</taxon>
        <taxon>Campylobacterales</taxon>
        <taxon>Sulfurimonadaceae</taxon>
        <taxon>Sulfurimonas</taxon>
    </lineage>
</organism>